<dbReference type="SUPFAM" id="SSF81321">
    <property type="entry name" value="Family A G protein-coupled receptor-like"/>
    <property type="match status" value="1"/>
</dbReference>
<accession>A0AAE0Z2M8</accession>
<evidence type="ECO:0000259" key="7">
    <source>
        <dbReference type="PROSITE" id="PS50262"/>
    </source>
</evidence>
<evidence type="ECO:0000313" key="9">
    <source>
        <dbReference type="Proteomes" id="UP001283361"/>
    </source>
</evidence>
<comment type="caution">
    <text evidence="8">The sequence shown here is derived from an EMBL/GenBank/DDBJ whole genome shotgun (WGS) entry which is preliminary data.</text>
</comment>
<dbReference type="AlphaFoldDB" id="A0AAE0Z2M8"/>
<dbReference type="InterPro" id="IPR052954">
    <property type="entry name" value="GPCR-Ligand_Int"/>
</dbReference>
<dbReference type="GO" id="GO:0004930">
    <property type="term" value="F:G protein-coupled receptor activity"/>
    <property type="evidence" value="ECO:0007669"/>
    <property type="project" value="InterPro"/>
</dbReference>
<protein>
    <recommendedName>
        <fullName evidence="7">G-protein coupled receptors family 1 profile domain-containing protein</fullName>
    </recommendedName>
</protein>
<dbReference type="CDD" id="cd14978">
    <property type="entry name" value="7tmA_FMRFamide_R-like"/>
    <property type="match status" value="1"/>
</dbReference>
<dbReference type="InterPro" id="IPR000276">
    <property type="entry name" value="GPCR_Rhodpsn"/>
</dbReference>
<dbReference type="PRINTS" id="PR00237">
    <property type="entry name" value="GPCRRHODOPSN"/>
</dbReference>
<feature type="transmembrane region" description="Helical" evidence="6">
    <location>
        <begin position="290"/>
        <end position="312"/>
    </location>
</feature>
<feature type="compositionally biased region" description="Polar residues" evidence="5">
    <location>
        <begin position="437"/>
        <end position="462"/>
    </location>
</feature>
<comment type="subcellular location">
    <subcellularLocation>
        <location evidence="1">Membrane</location>
    </subcellularLocation>
</comment>
<evidence type="ECO:0000256" key="5">
    <source>
        <dbReference type="SAM" id="MobiDB-lite"/>
    </source>
</evidence>
<evidence type="ECO:0000313" key="8">
    <source>
        <dbReference type="EMBL" id="KAK3761709.1"/>
    </source>
</evidence>
<dbReference type="GO" id="GO:0016020">
    <property type="term" value="C:membrane"/>
    <property type="evidence" value="ECO:0007669"/>
    <property type="project" value="UniProtKB-SubCell"/>
</dbReference>
<dbReference type="Gene3D" id="1.20.1070.10">
    <property type="entry name" value="Rhodopsin 7-helix transmembrane proteins"/>
    <property type="match status" value="1"/>
</dbReference>
<evidence type="ECO:0000256" key="4">
    <source>
        <dbReference type="ARBA" id="ARBA00023136"/>
    </source>
</evidence>
<feature type="transmembrane region" description="Helical" evidence="6">
    <location>
        <begin position="116"/>
        <end position="138"/>
    </location>
</feature>
<keyword evidence="3 6" id="KW-1133">Transmembrane helix</keyword>
<dbReference type="Pfam" id="PF00001">
    <property type="entry name" value="7tm_1"/>
    <property type="match status" value="1"/>
</dbReference>
<feature type="transmembrane region" description="Helical" evidence="6">
    <location>
        <begin position="232"/>
        <end position="254"/>
    </location>
</feature>
<evidence type="ECO:0000256" key="3">
    <source>
        <dbReference type="ARBA" id="ARBA00022989"/>
    </source>
</evidence>
<feature type="transmembrane region" description="Helical" evidence="6">
    <location>
        <begin position="343"/>
        <end position="367"/>
    </location>
</feature>
<dbReference type="EMBL" id="JAWDGP010004851">
    <property type="protein sequence ID" value="KAK3761709.1"/>
    <property type="molecule type" value="Genomic_DNA"/>
</dbReference>
<keyword evidence="2 6" id="KW-0812">Transmembrane</keyword>
<feature type="transmembrane region" description="Helical" evidence="6">
    <location>
        <begin position="387"/>
        <end position="406"/>
    </location>
</feature>
<evidence type="ECO:0000256" key="1">
    <source>
        <dbReference type="ARBA" id="ARBA00004370"/>
    </source>
</evidence>
<dbReference type="Proteomes" id="UP001283361">
    <property type="component" value="Unassembled WGS sequence"/>
</dbReference>
<feature type="compositionally biased region" description="Basic and acidic residues" evidence="5">
    <location>
        <begin position="463"/>
        <end position="477"/>
    </location>
</feature>
<dbReference type="PANTHER" id="PTHR46641">
    <property type="entry name" value="FMRFAMIDE RECEPTOR-RELATED"/>
    <property type="match status" value="1"/>
</dbReference>
<name>A0AAE0Z2M8_9GAST</name>
<proteinExistence type="predicted"/>
<evidence type="ECO:0000256" key="2">
    <source>
        <dbReference type="ARBA" id="ARBA00022692"/>
    </source>
</evidence>
<dbReference type="PROSITE" id="PS50262">
    <property type="entry name" value="G_PROTEIN_RECEP_F1_2"/>
    <property type="match status" value="1"/>
</dbReference>
<keyword evidence="4 6" id="KW-0472">Membrane</keyword>
<dbReference type="PANTHER" id="PTHR46641:SF2">
    <property type="entry name" value="FMRFAMIDE RECEPTOR"/>
    <property type="match status" value="1"/>
</dbReference>
<dbReference type="InterPro" id="IPR017452">
    <property type="entry name" value="GPCR_Rhodpsn_7TM"/>
</dbReference>
<feature type="region of interest" description="Disordered" evidence="5">
    <location>
        <begin position="432"/>
        <end position="477"/>
    </location>
</feature>
<keyword evidence="9" id="KW-1185">Reference proteome</keyword>
<reference evidence="8" key="1">
    <citation type="journal article" date="2023" name="G3 (Bethesda)">
        <title>A reference genome for the long-term kleptoplast-retaining sea slug Elysia crispata morphotype clarki.</title>
        <authorList>
            <person name="Eastman K.E."/>
            <person name="Pendleton A.L."/>
            <person name="Shaikh M.A."/>
            <person name="Suttiyut T."/>
            <person name="Ogas R."/>
            <person name="Tomko P."/>
            <person name="Gavelis G."/>
            <person name="Widhalm J.R."/>
            <person name="Wisecaver J.H."/>
        </authorList>
    </citation>
    <scope>NUCLEOTIDE SEQUENCE</scope>
    <source>
        <strain evidence="8">ECLA1</strain>
    </source>
</reference>
<sequence length="477" mass="52880">MTYLDPVIRRRGSWLKTSRISYLYIKTDLLHLNMSAVAAVTNLILESATNTFSEFLSTTPHSNISISSNNSNDSLNSMAPTAAPSGPGAARPVMYRPPDLVSAQVANDVAEAVYCYILPVLVVFGTVGNVLSIIVLCVEKKKDSTNASLTALAVSDTGYILTTFARQTSCIISKFDPTMGRNYTTLMYGQMIVVNICFSRVTSVITAIISTERCLAVTFPLKVREIVTRPRMIIALVLAYVVTFGLIGPVFFMAESYWTTNPRTNTSYVTYQLTQWYMDNKDALDTYRDIFLNAVFRFLPAGLVIFNTAVIISRVKRASSWRGDTSSQAGKARSARERKLTNMLLVLCGVYIFCTLPGVVFQIFTFITDEFSVFGRYRNTYRMTTAISLLTQFINSSINFVIYMAMNERFAASYVQLFGCSFLLRSRGEANEKEAQTKPTIGTTLTSKSGKPSSTLDSASDQSEAKPEEVKVKMAQT</sequence>
<organism evidence="8 9">
    <name type="scientific">Elysia crispata</name>
    <name type="common">lettuce slug</name>
    <dbReference type="NCBI Taxonomy" id="231223"/>
    <lineage>
        <taxon>Eukaryota</taxon>
        <taxon>Metazoa</taxon>
        <taxon>Spiralia</taxon>
        <taxon>Lophotrochozoa</taxon>
        <taxon>Mollusca</taxon>
        <taxon>Gastropoda</taxon>
        <taxon>Heterobranchia</taxon>
        <taxon>Euthyneura</taxon>
        <taxon>Panpulmonata</taxon>
        <taxon>Sacoglossa</taxon>
        <taxon>Placobranchoidea</taxon>
        <taxon>Plakobranchidae</taxon>
        <taxon>Elysia</taxon>
    </lineage>
</organism>
<gene>
    <name evidence="8" type="ORF">RRG08_016141</name>
</gene>
<feature type="domain" description="G-protein coupled receptors family 1 profile" evidence="7">
    <location>
        <begin position="128"/>
        <end position="403"/>
    </location>
</feature>
<evidence type="ECO:0000256" key="6">
    <source>
        <dbReference type="SAM" id="Phobius"/>
    </source>
</evidence>